<protein>
    <submittedName>
        <fullName evidence="2">Uncharacterized protein</fullName>
    </submittedName>
</protein>
<dbReference type="Proteomes" id="UP000092993">
    <property type="component" value="Unassembled WGS sequence"/>
</dbReference>
<proteinExistence type="predicted"/>
<name>A0A1C7M277_GRIFR</name>
<reference evidence="2 3" key="1">
    <citation type="submission" date="2016-03" db="EMBL/GenBank/DDBJ databases">
        <title>Whole genome sequencing of Grifola frondosa 9006-11.</title>
        <authorList>
            <person name="Min B."/>
            <person name="Park H."/>
            <person name="Kim J.-G."/>
            <person name="Cho H."/>
            <person name="Oh Y.-L."/>
            <person name="Kong W.-S."/>
            <person name="Choi I.-G."/>
        </authorList>
    </citation>
    <scope>NUCLEOTIDE SEQUENCE [LARGE SCALE GENOMIC DNA]</scope>
    <source>
        <strain evidence="2 3">9006-11</strain>
    </source>
</reference>
<keyword evidence="3" id="KW-1185">Reference proteome</keyword>
<comment type="caution">
    <text evidence="2">The sequence shown here is derived from an EMBL/GenBank/DDBJ whole genome shotgun (WGS) entry which is preliminary data.</text>
</comment>
<dbReference type="AlphaFoldDB" id="A0A1C7M277"/>
<feature type="region of interest" description="Disordered" evidence="1">
    <location>
        <begin position="43"/>
        <end position="67"/>
    </location>
</feature>
<evidence type="ECO:0000313" key="2">
    <source>
        <dbReference type="EMBL" id="OBZ70985.1"/>
    </source>
</evidence>
<accession>A0A1C7M277</accession>
<evidence type="ECO:0000256" key="1">
    <source>
        <dbReference type="SAM" id="MobiDB-lite"/>
    </source>
</evidence>
<gene>
    <name evidence="2" type="ORF">A0H81_09517</name>
</gene>
<sequence length="153" mass="16595">MRKNLGLPTHSFFSPSVTGGSFSIRSGPAKELNLFILGSPHLHGAGAPEEPNPVHVGSPPPSHTVNGAEQCNSPDHQLSDDMHMEELHGLQVQLNVGKAAPILNGFFWVLSSGSHLMIQQEPGMVESHVLWFEDQPSEKCNRPEYADNGLDLV</sequence>
<organism evidence="2 3">
    <name type="scientific">Grifola frondosa</name>
    <name type="common">Maitake</name>
    <name type="synonym">Polyporus frondosus</name>
    <dbReference type="NCBI Taxonomy" id="5627"/>
    <lineage>
        <taxon>Eukaryota</taxon>
        <taxon>Fungi</taxon>
        <taxon>Dikarya</taxon>
        <taxon>Basidiomycota</taxon>
        <taxon>Agaricomycotina</taxon>
        <taxon>Agaricomycetes</taxon>
        <taxon>Polyporales</taxon>
        <taxon>Grifolaceae</taxon>
        <taxon>Grifola</taxon>
    </lineage>
</organism>
<dbReference type="EMBL" id="LUGG01000013">
    <property type="protein sequence ID" value="OBZ70985.1"/>
    <property type="molecule type" value="Genomic_DNA"/>
</dbReference>
<evidence type="ECO:0000313" key="3">
    <source>
        <dbReference type="Proteomes" id="UP000092993"/>
    </source>
</evidence>